<keyword evidence="2" id="KW-1185">Reference proteome</keyword>
<dbReference type="Proteomes" id="UP001500604">
    <property type="component" value="Unassembled WGS sequence"/>
</dbReference>
<comment type="caution">
    <text evidence="1">The sequence shown here is derived from an EMBL/GenBank/DDBJ whole genome shotgun (WGS) entry which is preliminary data.</text>
</comment>
<evidence type="ECO:0000313" key="1">
    <source>
        <dbReference type="EMBL" id="GAA4649987.1"/>
    </source>
</evidence>
<name>A0ABP8V2C8_9GAMM</name>
<protein>
    <recommendedName>
        <fullName evidence="3">Spore coat protein U domain-containing protein</fullName>
    </recommendedName>
</protein>
<dbReference type="EMBL" id="BAABFL010000347">
    <property type="protein sequence ID" value="GAA4649987.1"/>
    <property type="molecule type" value="Genomic_DNA"/>
</dbReference>
<gene>
    <name evidence="1" type="ORF">GCM10023116_22700</name>
</gene>
<evidence type="ECO:0008006" key="3">
    <source>
        <dbReference type="Google" id="ProtNLM"/>
    </source>
</evidence>
<reference evidence="2" key="1">
    <citation type="journal article" date="2019" name="Int. J. Syst. Evol. Microbiol.">
        <title>The Global Catalogue of Microorganisms (GCM) 10K type strain sequencing project: providing services to taxonomists for standard genome sequencing and annotation.</title>
        <authorList>
            <consortium name="The Broad Institute Genomics Platform"/>
            <consortium name="The Broad Institute Genome Sequencing Center for Infectious Disease"/>
            <person name="Wu L."/>
            <person name="Ma J."/>
        </authorList>
    </citation>
    <scope>NUCLEOTIDE SEQUENCE [LARGE SCALE GENOMIC DNA]</scope>
    <source>
        <strain evidence="2">JCM 17805</strain>
    </source>
</reference>
<accession>A0ABP8V2C8</accession>
<evidence type="ECO:0000313" key="2">
    <source>
        <dbReference type="Proteomes" id="UP001500604"/>
    </source>
</evidence>
<organism evidence="1 2">
    <name type="scientific">Kistimonas scapharcae</name>
    <dbReference type="NCBI Taxonomy" id="1036133"/>
    <lineage>
        <taxon>Bacteria</taxon>
        <taxon>Pseudomonadati</taxon>
        <taxon>Pseudomonadota</taxon>
        <taxon>Gammaproteobacteria</taxon>
        <taxon>Oceanospirillales</taxon>
        <taxon>Endozoicomonadaceae</taxon>
        <taxon>Kistimonas</taxon>
    </lineage>
</organism>
<sequence length="234" mass="24735">MAFTDIPNISSEFTVLPIGGSANGQDYTLKLQPKDGAEVDPVVKQAAYSISFNSGCHAAVHDTRLHLNFKNLGVLAAGHYESLLRVTVAGQAETIDIPVRLRNGDQVQIKNLEDLVLSDTGSEWAASNPNVCVYSSTGTYALEARSKYRGRLENAQGTGGGYRIFWKAGSGGSQEITNQLTSDSGDLQSLAASLKLDCAVGEMAEVSIVMTGTTAGGLTPGVYQDTVTLTVRAM</sequence>
<proteinExistence type="predicted"/>